<dbReference type="SMART" id="SM00382">
    <property type="entry name" value="AAA"/>
    <property type="match status" value="1"/>
</dbReference>
<dbReference type="InterPro" id="IPR036640">
    <property type="entry name" value="ABC1_TM_sf"/>
</dbReference>
<dbReference type="Pfam" id="PF00664">
    <property type="entry name" value="ABC_membrane"/>
    <property type="match status" value="1"/>
</dbReference>
<dbReference type="EMBL" id="JARVLH010000004">
    <property type="protein sequence ID" value="MEX5285478.1"/>
    <property type="molecule type" value="Genomic_DNA"/>
</dbReference>
<dbReference type="RefSeq" id="WP_368847209.1">
    <property type="nucleotide sequence ID" value="NZ_CP194411.1"/>
</dbReference>
<dbReference type="PROSITE" id="PS50893">
    <property type="entry name" value="ABC_TRANSPORTER_2"/>
    <property type="match status" value="1"/>
</dbReference>
<dbReference type="PROSITE" id="PS00211">
    <property type="entry name" value="ABC_TRANSPORTER_1"/>
    <property type="match status" value="1"/>
</dbReference>
<keyword evidence="6 8" id="KW-0472">Membrane</keyword>
<dbReference type="PROSITE" id="PS50929">
    <property type="entry name" value="ABC_TM1F"/>
    <property type="match status" value="1"/>
</dbReference>
<keyword evidence="4 11" id="KW-0067">ATP-binding</keyword>
<feature type="transmembrane region" description="Helical" evidence="8">
    <location>
        <begin position="134"/>
        <end position="154"/>
    </location>
</feature>
<feature type="transmembrane region" description="Helical" evidence="8">
    <location>
        <begin position="54"/>
        <end position="75"/>
    </location>
</feature>
<dbReference type="InterPro" id="IPR027417">
    <property type="entry name" value="P-loop_NTPase"/>
</dbReference>
<dbReference type="Pfam" id="PF00005">
    <property type="entry name" value="ABC_tran"/>
    <property type="match status" value="1"/>
</dbReference>
<dbReference type="Gene3D" id="1.20.1560.10">
    <property type="entry name" value="ABC transporter type 1, transmembrane domain"/>
    <property type="match status" value="1"/>
</dbReference>
<evidence type="ECO:0000313" key="12">
    <source>
        <dbReference type="Proteomes" id="UP001559623"/>
    </source>
</evidence>
<feature type="transmembrane region" description="Helical" evidence="8">
    <location>
        <begin position="160"/>
        <end position="177"/>
    </location>
</feature>
<name>A0ABV3X7M2_9FIRM</name>
<feature type="region of interest" description="Disordered" evidence="7">
    <location>
        <begin position="574"/>
        <end position="594"/>
    </location>
</feature>
<evidence type="ECO:0000256" key="1">
    <source>
        <dbReference type="ARBA" id="ARBA00004651"/>
    </source>
</evidence>
<comment type="subcellular location">
    <subcellularLocation>
        <location evidence="1">Cell membrane</location>
        <topology evidence="1">Multi-pass membrane protein</topology>
    </subcellularLocation>
</comment>
<evidence type="ECO:0000259" key="10">
    <source>
        <dbReference type="PROSITE" id="PS50929"/>
    </source>
</evidence>
<dbReference type="GO" id="GO:0005524">
    <property type="term" value="F:ATP binding"/>
    <property type="evidence" value="ECO:0007669"/>
    <property type="project" value="UniProtKB-KW"/>
</dbReference>
<reference evidence="11 12" key="1">
    <citation type="submission" date="2023-04" db="EMBL/GenBank/DDBJ databases">
        <title>Genome Sequence of Selenomonas sputigena ATCC 33150.</title>
        <authorList>
            <person name="Miller D.P."/>
            <person name="Anvari S."/>
            <person name="Polson S.W."/>
            <person name="Macdonald M."/>
            <person name="Mcdowell J.V."/>
        </authorList>
    </citation>
    <scope>NUCLEOTIDE SEQUENCE [LARGE SCALE GENOMIC DNA]</scope>
    <source>
        <strain evidence="11 12">ATCC 33150</strain>
    </source>
</reference>
<evidence type="ECO:0000256" key="7">
    <source>
        <dbReference type="SAM" id="MobiDB-lite"/>
    </source>
</evidence>
<feature type="compositionally biased region" description="Basic and acidic residues" evidence="7">
    <location>
        <begin position="574"/>
        <end position="584"/>
    </location>
</feature>
<feature type="domain" description="ABC transporter" evidence="9">
    <location>
        <begin position="335"/>
        <end position="569"/>
    </location>
</feature>
<dbReference type="Gene3D" id="3.40.50.300">
    <property type="entry name" value="P-loop containing nucleotide triphosphate hydrolases"/>
    <property type="match status" value="1"/>
</dbReference>
<dbReference type="SUPFAM" id="SSF90123">
    <property type="entry name" value="ABC transporter transmembrane region"/>
    <property type="match status" value="1"/>
</dbReference>
<evidence type="ECO:0000256" key="3">
    <source>
        <dbReference type="ARBA" id="ARBA00022741"/>
    </source>
</evidence>
<gene>
    <name evidence="11" type="ORF">QCO44_07490</name>
</gene>
<dbReference type="PANTHER" id="PTHR43394:SF1">
    <property type="entry name" value="ATP-BINDING CASSETTE SUB-FAMILY B MEMBER 10, MITOCHONDRIAL"/>
    <property type="match status" value="1"/>
</dbReference>
<evidence type="ECO:0000256" key="2">
    <source>
        <dbReference type="ARBA" id="ARBA00022692"/>
    </source>
</evidence>
<feature type="transmembrane region" description="Helical" evidence="8">
    <location>
        <begin position="238"/>
        <end position="260"/>
    </location>
</feature>
<feature type="transmembrane region" description="Helical" evidence="8">
    <location>
        <begin position="20"/>
        <end position="39"/>
    </location>
</feature>
<dbReference type="InterPro" id="IPR039421">
    <property type="entry name" value="Type_1_exporter"/>
</dbReference>
<accession>A0ABV3X7M2</accession>
<protein>
    <submittedName>
        <fullName evidence="11">ABC transporter ATP-binding protein</fullName>
    </submittedName>
</protein>
<dbReference type="Proteomes" id="UP001559623">
    <property type="component" value="Unassembled WGS sequence"/>
</dbReference>
<proteinExistence type="predicted"/>
<keyword evidence="2 8" id="KW-0812">Transmembrane</keyword>
<dbReference type="SUPFAM" id="SSF52540">
    <property type="entry name" value="P-loop containing nucleoside triphosphate hydrolases"/>
    <property type="match status" value="1"/>
</dbReference>
<keyword evidence="5 8" id="KW-1133">Transmembrane helix</keyword>
<dbReference type="PANTHER" id="PTHR43394">
    <property type="entry name" value="ATP-DEPENDENT PERMEASE MDL1, MITOCHONDRIAL"/>
    <property type="match status" value="1"/>
</dbReference>
<evidence type="ECO:0000313" key="11">
    <source>
        <dbReference type="EMBL" id="MEX5285478.1"/>
    </source>
</evidence>
<comment type="caution">
    <text evidence="11">The sequence shown here is derived from an EMBL/GenBank/DDBJ whole genome shotgun (WGS) entry which is preliminary data.</text>
</comment>
<feature type="domain" description="ABC transmembrane type-1" evidence="10">
    <location>
        <begin position="19"/>
        <end position="301"/>
    </location>
</feature>
<dbReference type="InterPro" id="IPR003439">
    <property type="entry name" value="ABC_transporter-like_ATP-bd"/>
</dbReference>
<organism evidence="11 12">
    <name type="scientific">Selenomonas sputigena</name>
    <dbReference type="NCBI Taxonomy" id="69823"/>
    <lineage>
        <taxon>Bacteria</taxon>
        <taxon>Bacillati</taxon>
        <taxon>Bacillota</taxon>
        <taxon>Negativicutes</taxon>
        <taxon>Selenomonadales</taxon>
        <taxon>Selenomonadaceae</taxon>
        <taxon>Selenomonas</taxon>
    </lineage>
</organism>
<evidence type="ECO:0000256" key="6">
    <source>
        <dbReference type="ARBA" id="ARBA00023136"/>
    </source>
</evidence>
<evidence type="ECO:0000256" key="5">
    <source>
        <dbReference type="ARBA" id="ARBA00022989"/>
    </source>
</evidence>
<dbReference type="CDD" id="cd18552">
    <property type="entry name" value="ABC_6TM_MsbA_like"/>
    <property type="match status" value="1"/>
</dbReference>
<sequence length="594" mass="65741">MKNYIRLLKYIKPYLKRLVMAIFCIIMAAAANLYVPWIIKDMIDKVLTEGELGMLNLIAGGIIVVFFFRGIFYYGQSYLVSYVGQRVVIDLREALFRKFQRMPLAYFDKMQTGEIMSYATNDVQALQSALVDKLIEFVTEGSVLVGSIVLMFYLDWKLTLITLITVPLVGQAMNIFGKKLKQSGTVIQQRLADINALLQESISAIRVVKSFVREEHEIARFHHQNELNFRAEMKNVQISSLLTPTVEFLAAITVTFILWIGGYEVINGEMTAGSLVAFLTYAVNLANPVKRIGRLYGVMQKAMAGADRVFDVLDMEEPIHDKEDAVTLPDIEGHVVLKDVSFSYKKGVPALTGVSLEAKPGQMVAFVGPSGAGKSTITNLIPRFYDVTDGGIEIDGHDVRDVTLASLRSQIGIVPQETVLFSCSVRENIRYGRLEATDEEVEAAARAANAEEFIRQLPDGYDTDIGERGLNLSGGQRQRISIARAILKNPRVLILDEATSALDTESEKIVQAALDKLMVGRTSFAIAHRLSTILDADRIYVVDGGHIVQEGTHEELLAAGGLYKTLYDIQFKGEGEKERGREHAPSSIAAGAEA</sequence>
<evidence type="ECO:0000256" key="4">
    <source>
        <dbReference type="ARBA" id="ARBA00022840"/>
    </source>
</evidence>
<dbReference type="InterPro" id="IPR017871">
    <property type="entry name" value="ABC_transporter-like_CS"/>
</dbReference>
<evidence type="ECO:0000256" key="8">
    <source>
        <dbReference type="SAM" id="Phobius"/>
    </source>
</evidence>
<dbReference type="InterPro" id="IPR003593">
    <property type="entry name" value="AAA+_ATPase"/>
</dbReference>
<evidence type="ECO:0000259" key="9">
    <source>
        <dbReference type="PROSITE" id="PS50893"/>
    </source>
</evidence>
<dbReference type="InterPro" id="IPR011527">
    <property type="entry name" value="ABC1_TM_dom"/>
</dbReference>
<keyword evidence="12" id="KW-1185">Reference proteome</keyword>
<keyword evidence="3" id="KW-0547">Nucleotide-binding</keyword>